<keyword evidence="1" id="KW-1133">Transmembrane helix</keyword>
<dbReference type="Proteomes" id="UP000518266">
    <property type="component" value="Unassembled WGS sequence"/>
</dbReference>
<gene>
    <name evidence="2" type="ORF">F7725_022657</name>
</gene>
<sequence length="101" mass="11497">MISSPVQIFSHLSLSVRKVSPLSATFDTVDCPLLLFLGILLLFFPFSPSWRGRRLRVRIRGKETYKLQALVSGDGEIFDYVGWRVETGRKNVFQGGVDHRN</sequence>
<dbReference type="AlphaFoldDB" id="A0A7J5YYE4"/>
<reference evidence="2 3" key="1">
    <citation type="submission" date="2020-03" db="EMBL/GenBank/DDBJ databases">
        <title>Dissostichus mawsoni Genome sequencing and assembly.</title>
        <authorList>
            <person name="Park H."/>
        </authorList>
    </citation>
    <scope>NUCLEOTIDE SEQUENCE [LARGE SCALE GENOMIC DNA]</scope>
    <source>
        <strain evidence="2">DM0001</strain>
        <tissue evidence="2">Muscle</tissue>
    </source>
</reference>
<evidence type="ECO:0000313" key="2">
    <source>
        <dbReference type="EMBL" id="KAF3854602.1"/>
    </source>
</evidence>
<keyword evidence="3" id="KW-1185">Reference proteome</keyword>
<comment type="caution">
    <text evidence="2">The sequence shown here is derived from an EMBL/GenBank/DDBJ whole genome shotgun (WGS) entry which is preliminary data.</text>
</comment>
<organism evidence="2 3">
    <name type="scientific">Dissostichus mawsoni</name>
    <name type="common">Antarctic cod</name>
    <dbReference type="NCBI Taxonomy" id="36200"/>
    <lineage>
        <taxon>Eukaryota</taxon>
        <taxon>Metazoa</taxon>
        <taxon>Chordata</taxon>
        <taxon>Craniata</taxon>
        <taxon>Vertebrata</taxon>
        <taxon>Euteleostomi</taxon>
        <taxon>Actinopterygii</taxon>
        <taxon>Neopterygii</taxon>
        <taxon>Teleostei</taxon>
        <taxon>Neoteleostei</taxon>
        <taxon>Acanthomorphata</taxon>
        <taxon>Eupercaria</taxon>
        <taxon>Perciformes</taxon>
        <taxon>Notothenioidei</taxon>
        <taxon>Nototheniidae</taxon>
        <taxon>Dissostichus</taxon>
    </lineage>
</organism>
<keyword evidence="1" id="KW-0812">Transmembrane</keyword>
<protein>
    <submittedName>
        <fullName evidence="2">Uncharacterized protein</fullName>
    </submittedName>
</protein>
<proteinExistence type="predicted"/>
<evidence type="ECO:0000256" key="1">
    <source>
        <dbReference type="SAM" id="Phobius"/>
    </source>
</evidence>
<keyword evidence="1" id="KW-0472">Membrane</keyword>
<accession>A0A7J5YYE4</accession>
<feature type="transmembrane region" description="Helical" evidence="1">
    <location>
        <begin position="33"/>
        <end position="50"/>
    </location>
</feature>
<dbReference type="EMBL" id="JAAKFY010000007">
    <property type="protein sequence ID" value="KAF3854602.1"/>
    <property type="molecule type" value="Genomic_DNA"/>
</dbReference>
<name>A0A7J5YYE4_DISMA</name>
<evidence type="ECO:0000313" key="3">
    <source>
        <dbReference type="Proteomes" id="UP000518266"/>
    </source>
</evidence>